<reference evidence="5" key="1">
    <citation type="submission" date="2019-11" db="EMBL/GenBank/DDBJ databases">
        <authorList>
            <person name="Liu Y."/>
            <person name="Hou J."/>
            <person name="Li T.-Q."/>
            <person name="Guan C.-H."/>
            <person name="Wu X."/>
            <person name="Wu H.-Z."/>
            <person name="Ling F."/>
            <person name="Zhang R."/>
            <person name="Shi X.-G."/>
            <person name="Ren J.-P."/>
            <person name="Chen E.-F."/>
            <person name="Sun J.-M."/>
        </authorList>
    </citation>
    <scope>NUCLEOTIDE SEQUENCE</scope>
    <source>
        <strain evidence="5">Adult_tree_wgs_1</strain>
        <tissue evidence="5">Leaves</tissue>
    </source>
</reference>
<dbReference type="GO" id="GO:0005680">
    <property type="term" value="C:anaphase-promoting complex"/>
    <property type="evidence" value="ECO:0007669"/>
    <property type="project" value="TreeGrafter"/>
</dbReference>
<feature type="region of interest" description="Disordered" evidence="4">
    <location>
        <begin position="112"/>
        <end position="141"/>
    </location>
</feature>
<evidence type="ECO:0000256" key="2">
    <source>
        <dbReference type="ARBA" id="ARBA00038210"/>
    </source>
</evidence>
<sequence>MGPYPTGPPTTTFPGIPSPLSFLHNYLLLIHYLAIPPHLHRSRGGFAAIYRATASCNNPPVVVAITTHLPSPSHPVLADYSPPPVHSSPARRDALLLLLTALRRHPWSLPPGIRHEVRDDSRSNAATSSSSPAGDLSSHDQEETAMPMGGVVMGSSRIITGTSEILDLLRTLGEGYRLSCMYRCQDALDAYLKLPHKHYNTGWVLSQVGKSYFELVDYQEAHRAFSLARLASPYSLEGMDIHSTVLYHLKEDMKLSYLAQELISTDRLAPQSCAVLDRILSVKLIALLSTYFLSRDSQVYTVGLYLRSCRLSAAYPLSYRCAMGNCYSLQKDHETALKNFQRAVRLNSRFAYAHTLCGHEYVALEDFENGIKSYHSALRIDGRHYNAWYGLGMIYLRQEKFEFSEHHFHMAFQINPRSSVIMSYLGTAFHALKVFAFLLDCGSPVPKRKFYLLQLSEFGFLYIWQKNDEAFEMMEKAILADKKNPLPMYQKANILVSIEKFDEALKVLEELKEYAPQESSVYALMGKIYKRSNMYDKAMLHFGLALDLKPPATDVATIKAAIEKLHVPDELEDTL</sequence>
<comment type="caution">
    <text evidence="5">The sequence shown here is derived from an EMBL/GenBank/DDBJ whole genome shotgun (WGS) entry which is preliminary data.</text>
</comment>
<dbReference type="Gene3D" id="1.25.40.10">
    <property type="entry name" value="Tetratricopeptide repeat domain"/>
    <property type="match status" value="3"/>
</dbReference>
<feature type="compositionally biased region" description="Low complexity" evidence="4">
    <location>
        <begin position="123"/>
        <end position="133"/>
    </location>
</feature>
<evidence type="ECO:0000256" key="3">
    <source>
        <dbReference type="PROSITE-ProRule" id="PRU00339"/>
    </source>
</evidence>
<dbReference type="Proteomes" id="UP000626092">
    <property type="component" value="Unassembled WGS sequence"/>
</dbReference>
<keyword evidence="6" id="KW-1185">Reference proteome</keyword>
<feature type="repeat" description="TPR" evidence="3">
    <location>
        <begin position="317"/>
        <end position="350"/>
    </location>
</feature>
<dbReference type="PANTHER" id="PTHR12558">
    <property type="entry name" value="CELL DIVISION CYCLE 16,23,27"/>
    <property type="match status" value="1"/>
</dbReference>
<evidence type="ECO:0000313" key="5">
    <source>
        <dbReference type="EMBL" id="KAF7129220.1"/>
    </source>
</evidence>
<dbReference type="InterPro" id="IPR011990">
    <property type="entry name" value="TPR-like_helical_dom_sf"/>
</dbReference>
<feature type="repeat" description="TPR" evidence="3">
    <location>
        <begin position="351"/>
        <end position="384"/>
    </location>
</feature>
<dbReference type="Pfam" id="PF14559">
    <property type="entry name" value="TPR_19"/>
    <property type="match status" value="1"/>
</dbReference>
<proteinExistence type="inferred from homology"/>
<dbReference type="Pfam" id="PF13181">
    <property type="entry name" value="TPR_8"/>
    <property type="match status" value="1"/>
</dbReference>
<dbReference type="PANTHER" id="PTHR12558:SF13">
    <property type="entry name" value="CELL DIVISION CYCLE PROTEIN 27 HOMOLOG"/>
    <property type="match status" value="1"/>
</dbReference>
<dbReference type="GO" id="GO:0051301">
    <property type="term" value="P:cell division"/>
    <property type="evidence" value="ECO:0007669"/>
    <property type="project" value="TreeGrafter"/>
</dbReference>
<dbReference type="GO" id="GO:0031145">
    <property type="term" value="P:anaphase-promoting complex-dependent catabolic process"/>
    <property type="evidence" value="ECO:0007669"/>
    <property type="project" value="TreeGrafter"/>
</dbReference>
<keyword evidence="1 3" id="KW-0802">TPR repeat</keyword>
<dbReference type="InterPro" id="IPR019734">
    <property type="entry name" value="TPR_rpt"/>
</dbReference>
<dbReference type="EMBL" id="WJXA01000010">
    <property type="protein sequence ID" value="KAF7129220.1"/>
    <property type="molecule type" value="Genomic_DNA"/>
</dbReference>
<dbReference type="AlphaFoldDB" id="A0A834G9E7"/>
<organism evidence="5 6">
    <name type="scientific">Rhododendron simsii</name>
    <name type="common">Sims's rhododendron</name>
    <dbReference type="NCBI Taxonomy" id="118357"/>
    <lineage>
        <taxon>Eukaryota</taxon>
        <taxon>Viridiplantae</taxon>
        <taxon>Streptophyta</taxon>
        <taxon>Embryophyta</taxon>
        <taxon>Tracheophyta</taxon>
        <taxon>Spermatophyta</taxon>
        <taxon>Magnoliopsida</taxon>
        <taxon>eudicotyledons</taxon>
        <taxon>Gunneridae</taxon>
        <taxon>Pentapetalae</taxon>
        <taxon>asterids</taxon>
        <taxon>Ericales</taxon>
        <taxon>Ericaceae</taxon>
        <taxon>Ericoideae</taxon>
        <taxon>Rhodoreae</taxon>
        <taxon>Rhododendron</taxon>
    </lineage>
</organism>
<feature type="compositionally biased region" description="Basic and acidic residues" evidence="4">
    <location>
        <begin position="113"/>
        <end position="122"/>
    </location>
</feature>
<name>A0A834G9E7_RHOSS</name>
<accession>A0A834G9E7</accession>
<evidence type="ECO:0000256" key="4">
    <source>
        <dbReference type="SAM" id="MobiDB-lite"/>
    </source>
</evidence>
<feature type="repeat" description="TPR" evidence="3">
    <location>
        <begin position="519"/>
        <end position="552"/>
    </location>
</feature>
<dbReference type="SUPFAM" id="SSF48452">
    <property type="entry name" value="TPR-like"/>
    <property type="match status" value="1"/>
</dbReference>
<dbReference type="OrthoDB" id="329563at2759"/>
<protein>
    <submittedName>
        <fullName evidence="5">Uncharacterized protein</fullName>
    </submittedName>
</protein>
<dbReference type="GO" id="GO:0016567">
    <property type="term" value="P:protein ubiquitination"/>
    <property type="evidence" value="ECO:0007669"/>
    <property type="project" value="TreeGrafter"/>
</dbReference>
<dbReference type="SMART" id="SM00028">
    <property type="entry name" value="TPR"/>
    <property type="match status" value="6"/>
</dbReference>
<gene>
    <name evidence="5" type="ORF">RHSIM_Rhsim10G0109100</name>
</gene>
<dbReference type="GO" id="GO:0007091">
    <property type="term" value="P:metaphase/anaphase transition of mitotic cell cycle"/>
    <property type="evidence" value="ECO:0007669"/>
    <property type="project" value="TreeGrafter"/>
</dbReference>
<dbReference type="PROSITE" id="PS50005">
    <property type="entry name" value="TPR"/>
    <property type="match status" value="4"/>
</dbReference>
<comment type="similarity">
    <text evidence="2">Belongs to the APC3/CDC27 family.</text>
</comment>
<feature type="repeat" description="TPR" evidence="3">
    <location>
        <begin position="385"/>
        <end position="418"/>
    </location>
</feature>
<evidence type="ECO:0000256" key="1">
    <source>
        <dbReference type="ARBA" id="ARBA00022803"/>
    </source>
</evidence>
<dbReference type="Pfam" id="PF13432">
    <property type="entry name" value="TPR_16"/>
    <property type="match status" value="1"/>
</dbReference>
<evidence type="ECO:0000313" key="6">
    <source>
        <dbReference type="Proteomes" id="UP000626092"/>
    </source>
</evidence>
<dbReference type="GO" id="GO:0005737">
    <property type="term" value="C:cytoplasm"/>
    <property type="evidence" value="ECO:0007669"/>
    <property type="project" value="TreeGrafter"/>
</dbReference>